<dbReference type="EMBL" id="CP046236">
    <property type="protein sequence ID" value="WFD48848.1"/>
    <property type="molecule type" value="Genomic_DNA"/>
</dbReference>
<feature type="compositionally biased region" description="Basic and acidic residues" evidence="2">
    <location>
        <begin position="265"/>
        <end position="282"/>
    </location>
</feature>
<feature type="region of interest" description="Disordered" evidence="2">
    <location>
        <begin position="265"/>
        <end position="291"/>
    </location>
</feature>
<protein>
    <submittedName>
        <fullName evidence="3">Multicopy suppressor of BFA (Brefeldin A)</fullName>
    </submittedName>
</protein>
<reference evidence="3 4" key="1">
    <citation type="journal article" date="2020" name="Elife">
        <title>Loss of centromere function drives karyotype evolution in closely related Malassezia species.</title>
        <authorList>
            <person name="Sankaranarayanan S.R."/>
            <person name="Ianiri G."/>
            <person name="Coelho M.A."/>
            <person name="Reza M.H."/>
            <person name="Thimmappa B.C."/>
            <person name="Ganguly P."/>
            <person name="Vadnala R.N."/>
            <person name="Sun S."/>
            <person name="Siddharthan R."/>
            <person name="Tellgren-Roth C."/>
            <person name="Dawson T.L."/>
            <person name="Heitman J."/>
            <person name="Sanyal K."/>
        </authorList>
    </citation>
    <scope>NUCLEOTIDE SEQUENCE [LARGE SCALE GENOMIC DNA]</scope>
    <source>
        <strain evidence="3">CBS14141</strain>
    </source>
</reference>
<evidence type="ECO:0000256" key="2">
    <source>
        <dbReference type="SAM" id="MobiDB-lite"/>
    </source>
</evidence>
<gene>
    <name evidence="3" type="primary">BFR1</name>
    <name evidence="3" type="ORF">GLX27_003519</name>
</gene>
<dbReference type="Proteomes" id="UP000818624">
    <property type="component" value="Chromosome 3"/>
</dbReference>
<keyword evidence="4" id="KW-1185">Reference proteome</keyword>
<evidence type="ECO:0000313" key="4">
    <source>
        <dbReference type="Proteomes" id="UP000818624"/>
    </source>
</evidence>
<evidence type="ECO:0000313" key="3">
    <source>
        <dbReference type="EMBL" id="WFD48848.1"/>
    </source>
</evidence>
<feature type="coiled-coil region" evidence="1">
    <location>
        <begin position="31"/>
        <end position="58"/>
    </location>
</feature>
<sequence>MVDEKSVPAPKEPTVASGVHIVKLPGGKPDQKAHNEEMERIKAEIAKVQNKVNTVRAALAGAAPDTPAGKRRAELRAELDSLRSQQAGHKGTRGKVFDEIKARQDEIAIKVKALQTAKAKAPFKSQSEIDAQIAQIEAQIESGAMKIVEERKALNEISVLKRSRKSMDALTAQQSEIDALRAQVDKLRGSLDDPESQAVSRRYDEIKQELDALAKEQEKTVGSRSKLLAQRTAFTKQLDDLYQARRDRLNAYHAENDKYYAKMTAEREKRQEAQRKEREQAEATRQALEDEEIRENAALPAFAKEIEDCDVLIRYFSGSTDAAPTAAAGAKETNGKVPSLPEPRQADVSVPEGAVIAPRKGEEENYFVAGAGKKKSAKAKKVKGQKLSLNDDEAGAPTASGSLHVPFGMLSALLALSIPPPLNQADLPRVVDNVKLKREYFVSNQARVTKENIEKAEKLIADRQTKRMAAAGEA</sequence>
<feature type="coiled-coil region" evidence="1">
    <location>
        <begin position="170"/>
        <end position="216"/>
    </location>
</feature>
<feature type="region of interest" description="Disordered" evidence="2">
    <location>
        <begin position="326"/>
        <end position="349"/>
    </location>
</feature>
<accession>A0ABY8ETC3</accession>
<evidence type="ECO:0000256" key="1">
    <source>
        <dbReference type="SAM" id="Coils"/>
    </source>
</evidence>
<dbReference type="InterPro" id="IPR039604">
    <property type="entry name" value="Bfr1"/>
</dbReference>
<keyword evidence="1" id="KW-0175">Coiled coil</keyword>
<name>A0ABY8ETC3_MALFU</name>
<dbReference type="PANTHER" id="PTHR31027:SF2">
    <property type="entry name" value="LEBERCILIN DOMAIN-CONTAINING PROTEIN"/>
    <property type="match status" value="1"/>
</dbReference>
<dbReference type="PANTHER" id="PTHR31027">
    <property type="entry name" value="NUCLEAR SEGREGATION PROTEIN BFR1"/>
    <property type="match status" value="1"/>
</dbReference>
<proteinExistence type="predicted"/>
<organism evidence="3 4">
    <name type="scientific">Malassezia furfur</name>
    <name type="common">Pityriasis versicolor infection agent</name>
    <name type="synonym">Pityrosporum furfur</name>
    <dbReference type="NCBI Taxonomy" id="55194"/>
    <lineage>
        <taxon>Eukaryota</taxon>
        <taxon>Fungi</taxon>
        <taxon>Dikarya</taxon>
        <taxon>Basidiomycota</taxon>
        <taxon>Ustilaginomycotina</taxon>
        <taxon>Malasseziomycetes</taxon>
        <taxon>Malasseziales</taxon>
        <taxon>Malasseziaceae</taxon>
        <taxon>Malassezia</taxon>
    </lineage>
</organism>